<dbReference type="EMBL" id="MLCO01000526">
    <property type="protein sequence ID" value="ONG42453.1"/>
    <property type="molecule type" value="Genomic_DNA"/>
</dbReference>
<gene>
    <name evidence="3" type="ORF">BKE38_29340</name>
</gene>
<evidence type="ECO:0000256" key="1">
    <source>
        <dbReference type="SAM" id="MobiDB-lite"/>
    </source>
</evidence>
<reference evidence="3 4" key="1">
    <citation type="submission" date="2016-10" db="EMBL/GenBank/DDBJ databases">
        <title>Draft Genome sequence of Roseomonas sp. strain M3.</title>
        <authorList>
            <person name="Subhash Y."/>
            <person name="Lee S."/>
        </authorList>
    </citation>
    <scope>NUCLEOTIDE SEQUENCE [LARGE SCALE GENOMIC DNA]</scope>
    <source>
        <strain evidence="3 4">M3</strain>
    </source>
</reference>
<protein>
    <submittedName>
        <fullName evidence="3">Uncharacterized protein</fullName>
    </submittedName>
</protein>
<dbReference type="RefSeq" id="WP_076960677.1">
    <property type="nucleotide sequence ID" value="NZ_MLCO01000526.1"/>
</dbReference>
<keyword evidence="4" id="KW-1185">Reference proteome</keyword>
<feature type="signal peptide" evidence="2">
    <location>
        <begin position="1"/>
        <end position="19"/>
    </location>
</feature>
<evidence type="ECO:0000313" key="3">
    <source>
        <dbReference type="EMBL" id="ONG42453.1"/>
    </source>
</evidence>
<keyword evidence="2" id="KW-0732">Signal</keyword>
<accession>A0A1V2GU54</accession>
<comment type="caution">
    <text evidence="3">The sequence shown here is derived from an EMBL/GenBank/DDBJ whole genome shotgun (WGS) entry which is preliminary data.</text>
</comment>
<sequence>MTRRVLFSVVLLLPGGTFAQGVDDLGNNAPAMGRPFAHPLAFTRDDAPGLPGPAGHSAAASENGRAEAPPAASRPCR</sequence>
<dbReference type="AlphaFoldDB" id="A0A1V2GU54"/>
<evidence type="ECO:0000313" key="4">
    <source>
        <dbReference type="Proteomes" id="UP000188879"/>
    </source>
</evidence>
<feature type="region of interest" description="Disordered" evidence="1">
    <location>
        <begin position="39"/>
        <end position="77"/>
    </location>
</feature>
<name>A0A1V2GU54_9PROT</name>
<feature type="chain" id="PRO_5012934333" evidence="2">
    <location>
        <begin position="20"/>
        <end position="77"/>
    </location>
</feature>
<evidence type="ECO:0000256" key="2">
    <source>
        <dbReference type="SAM" id="SignalP"/>
    </source>
</evidence>
<dbReference type="Proteomes" id="UP000188879">
    <property type="component" value="Unassembled WGS sequence"/>
</dbReference>
<organism evidence="3 4">
    <name type="scientific">Teichococcus deserti</name>
    <dbReference type="NCBI Taxonomy" id="1817963"/>
    <lineage>
        <taxon>Bacteria</taxon>
        <taxon>Pseudomonadati</taxon>
        <taxon>Pseudomonadota</taxon>
        <taxon>Alphaproteobacteria</taxon>
        <taxon>Acetobacterales</taxon>
        <taxon>Roseomonadaceae</taxon>
        <taxon>Roseomonas</taxon>
    </lineage>
</organism>
<proteinExistence type="predicted"/>